<name>A0A537J2N7_9BACT</name>
<evidence type="ECO:0000256" key="1">
    <source>
        <dbReference type="SAM" id="MobiDB-lite"/>
    </source>
</evidence>
<dbReference type="EMBL" id="VBAO01000426">
    <property type="protein sequence ID" value="TMI77814.1"/>
    <property type="molecule type" value="Genomic_DNA"/>
</dbReference>
<feature type="compositionally biased region" description="Polar residues" evidence="1">
    <location>
        <begin position="396"/>
        <end position="405"/>
    </location>
</feature>
<organism evidence="2 3">
    <name type="scientific">Candidatus Segetimicrobium genomatis</name>
    <dbReference type="NCBI Taxonomy" id="2569760"/>
    <lineage>
        <taxon>Bacteria</taxon>
        <taxon>Bacillati</taxon>
        <taxon>Candidatus Sysuimicrobiota</taxon>
        <taxon>Candidatus Sysuimicrobiia</taxon>
        <taxon>Candidatus Sysuimicrobiales</taxon>
        <taxon>Candidatus Segetimicrobiaceae</taxon>
        <taxon>Candidatus Segetimicrobium</taxon>
    </lineage>
</organism>
<dbReference type="PANTHER" id="PTHR35580:SF1">
    <property type="entry name" value="PHYTASE-LIKE DOMAIN-CONTAINING PROTEIN"/>
    <property type="match status" value="1"/>
</dbReference>
<proteinExistence type="predicted"/>
<feature type="region of interest" description="Disordered" evidence="1">
    <location>
        <begin position="396"/>
        <end position="422"/>
    </location>
</feature>
<feature type="non-terminal residue" evidence="2">
    <location>
        <position position="422"/>
    </location>
</feature>
<accession>A0A537J2N7</accession>
<dbReference type="PANTHER" id="PTHR35580">
    <property type="entry name" value="CELL SURFACE GLYCOPROTEIN (S-LAYER PROTEIN)-LIKE PROTEIN"/>
    <property type="match status" value="1"/>
</dbReference>
<evidence type="ECO:0000313" key="2">
    <source>
        <dbReference type="EMBL" id="TMI77814.1"/>
    </source>
</evidence>
<reference evidence="2 3" key="1">
    <citation type="journal article" date="2019" name="Nat. Microbiol.">
        <title>Mediterranean grassland soil C-N compound turnover is dependent on rainfall and depth, and is mediated by genomically divergent microorganisms.</title>
        <authorList>
            <person name="Diamond S."/>
            <person name="Andeer P.F."/>
            <person name="Li Z."/>
            <person name="Crits-Christoph A."/>
            <person name="Burstein D."/>
            <person name="Anantharaman K."/>
            <person name="Lane K.R."/>
            <person name="Thomas B.C."/>
            <person name="Pan C."/>
            <person name="Northen T.R."/>
            <person name="Banfield J.F."/>
        </authorList>
    </citation>
    <scope>NUCLEOTIDE SEQUENCE [LARGE SCALE GENOMIC DNA]</scope>
    <source>
        <strain evidence="2">NP_7</strain>
    </source>
</reference>
<evidence type="ECO:0000313" key="3">
    <source>
        <dbReference type="Proteomes" id="UP000320048"/>
    </source>
</evidence>
<protein>
    <recommendedName>
        <fullName evidence="4">Cell surface protein</fullName>
    </recommendedName>
</protein>
<dbReference type="Pfam" id="PF06739">
    <property type="entry name" value="SBBP"/>
    <property type="match status" value="3"/>
</dbReference>
<sequence length="422" mass="42608">MDGSGNAYVTGDTQATDFPTAGDAVQPAFCPNPTDKTSCGTDVAFVAKIAPNGNNSADLVYSTFLGGNFDSFGDGIAVGPSGCAYVTGGTSSTNFPLAGAFQTTKGAGQDAFVTKLNADGSALVYSTYLGGNLYDRGRGIAVFTAGDGSEYAFVTGATESTNFPVTPTTAYQTALKGAEDAFVTVFSADGLSLFYSTYLGGDAGFTQGYGIAVDGSADAYVTGRTNSLLFPTTAGAYQTANAGGTDAFVTKLNPNAAGPASLVYSTYLGGTLNDRGYGIAVDGSGNAYVTGDTSSHNFPTKEGFQGWPSDAGFYNAFVAEIAPNGGGPADLIYSTYLGGNMSDHGYAIAVDGWGNAYVTGGTYSDNFPTTPDAFQVTSPGLGLGFENGFVTKISQTQPPCNSPCNPTDPPGLGGSGGAPPDP</sequence>
<feature type="compositionally biased region" description="Gly residues" evidence="1">
    <location>
        <begin position="411"/>
        <end position="422"/>
    </location>
</feature>
<gene>
    <name evidence="2" type="ORF">E6H04_13495</name>
</gene>
<evidence type="ECO:0008006" key="4">
    <source>
        <dbReference type="Google" id="ProtNLM"/>
    </source>
</evidence>
<dbReference type="InterPro" id="IPR010620">
    <property type="entry name" value="SBBP_repeat"/>
</dbReference>
<dbReference type="Proteomes" id="UP000320048">
    <property type="component" value="Unassembled WGS sequence"/>
</dbReference>
<dbReference type="AlphaFoldDB" id="A0A537J2N7"/>
<comment type="caution">
    <text evidence="2">The sequence shown here is derived from an EMBL/GenBank/DDBJ whole genome shotgun (WGS) entry which is preliminary data.</text>
</comment>
<dbReference type="InterPro" id="IPR052918">
    <property type="entry name" value="Motility_Chemotaxis_Reg"/>
</dbReference>